<dbReference type="Proteomes" id="UP000032611">
    <property type="component" value="Chromosome"/>
</dbReference>
<dbReference type="EMBL" id="CP010803">
    <property type="protein sequence ID" value="AJY45408.1"/>
    <property type="molecule type" value="Genomic_DNA"/>
</dbReference>
<reference evidence="1 2" key="1">
    <citation type="journal article" date="2015" name="Genome Announc.">
        <title>Complete genome sequence of Martelella endophytica YC6887, which has antifungal activity associated with a halophyte.</title>
        <authorList>
            <person name="Khan A."/>
            <person name="Khan H."/>
            <person name="Chung E.J."/>
            <person name="Hossain M.T."/>
            <person name="Chung Y.R."/>
        </authorList>
    </citation>
    <scope>NUCLEOTIDE SEQUENCE [LARGE SCALE GENOMIC DNA]</scope>
    <source>
        <strain evidence="1">YC6887</strain>
    </source>
</reference>
<dbReference type="KEGG" id="mey:TM49_06430"/>
<sequence>MLGAVSTTYVADCCAITRQQNRIMLRSNALERIKAIISIFTALFSLKRMTPSSGAANIKPLYAASNGMTL</sequence>
<dbReference type="HOGENOM" id="CLU_2753103_0_0_5"/>
<dbReference type="AlphaFoldDB" id="A0A0D5LQ13"/>
<protein>
    <submittedName>
        <fullName evidence="1">Uncharacterized protein</fullName>
    </submittedName>
</protein>
<organism evidence="1 2">
    <name type="scientific">Martelella endophytica</name>
    <dbReference type="NCBI Taxonomy" id="1486262"/>
    <lineage>
        <taxon>Bacteria</taxon>
        <taxon>Pseudomonadati</taxon>
        <taxon>Pseudomonadota</taxon>
        <taxon>Alphaproteobacteria</taxon>
        <taxon>Hyphomicrobiales</taxon>
        <taxon>Aurantimonadaceae</taxon>
        <taxon>Martelella</taxon>
    </lineage>
</organism>
<proteinExistence type="predicted"/>
<evidence type="ECO:0000313" key="1">
    <source>
        <dbReference type="EMBL" id="AJY45408.1"/>
    </source>
</evidence>
<evidence type="ECO:0000313" key="2">
    <source>
        <dbReference type="Proteomes" id="UP000032611"/>
    </source>
</evidence>
<accession>A0A0D5LQ13</accession>
<keyword evidence="2" id="KW-1185">Reference proteome</keyword>
<name>A0A0D5LQ13_MAREN</name>
<gene>
    <name evidence="1" type="ORF">TM49_06430</name>
</gene>